<dbReference type="eggNOG" id="KOG1235">
    <property type="taxonomic scope" value="Eukaryota"/>
</dbReference>
<sequence length="306" mass="34379">MKNLPEREEEREQVMRKVHERSARKCLDLARTNGGLYTKAAQFVASLQGGAGDKGIPKPYVEVLRVLTDAAPHHPFAEMESVIVRELGSPASHIFLRFDEVPIAAASLAQVHRAQLPDGMEVAVKILYPSLRREMASDFAMFRRLGSQIRPGGYDMGWLVEDFERTLRSELDCEHEARNCERAAKLLEGRESVRFPRVVWSLTRKDILVMQFMHGLLRISEPEALLASGLELEECGQVVSDVLTELALVHGCVHGDPHAGNIYLVAREVEGSSRVKPALVMLDHGLYHHVEERVRKDLCLLFLACI</sequence>
<accession>L1I5B0</accession>
<dbReference type="Pfam" id="PF03109">
    <property type="entry name" value="ABC1"/>
    <property type="match status" value="1"/>
</dbReference>
<dbReference type="PANTHER" id="PTHR43173">
    <property type="entry name" value="ABC1 FAMILY PROTEIN"/>
    <property type="match status" value="1"/>
</dbReference>
<proteinExistence type="predicted"/>
<protein>
    <recommendedName>
        <fullName evidence="1">ABC1 atypical kinase-like domain-containing protein</fullName>
    </recommendedName>
</protein>
<dbReference type="AlphaFoldDB" id="L1I5B0"/>
<dbReference type="RefSeq" id="XP_005818433.1">
    <property type="nucleotide sequence ID" value="XM_005818376.1"/>
</dbReference>
<dbReference type="SUPFAM" id="SSF56112">
    <property type="entry name" value="Protein kinase-like (PK-like)"/>
    <property type="match status" value="1"/>
</dbReference>
<dbReference type="PaxDb" id="55529-EKX31453"/>
<keyword evidence="4" id="KW-1185">Reference proteome</keyword>
<reference evidence="2 4" key="1">
    <citation type="journal article" date="2012" name="Nature">
        <title>Algal genomes reveal evolutionary mosaicism and the fate of nucleomorphs.</title>
        <authorList>
            <consortium name="DOE Joint Genome Institute"/>
            <person name="Curtis B.A."/>
            <person name="Tanifuji G."/>
            <person name="Burki F."/>
            <person name="Gruber A."/>
            <person name="Irimia M."/>
            <person name="Maruyama S."/>
            <person name="Arias M.C."/>
            <person name="Ball S.G."/>
            <person name="Gile G.H."/>
            <person name="Hirakawa Y."/>
            <person name="Hopkins J.F."/>
            <person name="Kuo A."/>
            <person name="Rensing S.A."/>
            <person name="Schmutz J."/>
            <person name="Symeonidi A."/>
            <person name="Elias M."/>
            <person name="Eveleigh R.J."/>
            <person name="Herman E.K."/>
            <person name="Klute M.J."/>
            <person name="Nakayama T."/>
            <person name="Obornik M."/>
            <person name="Reyes-Prieto A."/>
            <person name="Armbrust E.V."/>
            <person name="Aves S.J."/>
            <person name="Beiko R.G."/>
            <person name="Coutinho P."/>
            <person name="Dacks J.B."/>
            <person name="Durnford D.G."/>
            <person name="Fast N.M."/>
            <person name="Green B.R."/>
            <person name="Grisdale C.J."/>
            <person name="Hempel F."/>
            <person name="Henrissat B."/>
            <person name="Hoppner M.P."/>
            <person name="Ishida K."/>
            <person name="Kim E."/>
            <person name="Koreny L."/>
            <person name="Kroth P.G."/>
            <person name="Liu Y."/>
            <person name="Malik S.B."/>
            <person name="Maier U.G."/>
            <person name="McRose D."/>
            <person name="Mock T."/>
            <person name="Neilson J.A."/>
            <person name="Onodera N.T."/>
            <person name="Poole A.M."/>
            <person name="Pritham E.J."/>
            <person name="Richards T.A."/>
            <person name="Rocap G."/>
            <person name="Roy S.W."/>
            <person name="Sarai C."/>
            <person name="Schaack S."/>
            <person name="Shirato S."/>
            <person name="Slamovits C.H."/>
            <person name="Spencer D.F."/>
            <person name="Suzuki S."/>
            <person name="Worden A.Z."/>
            <person name="Zauner S."/>
            <person name="Barry K."/>
            <person name="Bell C."/>
            <person name="Bharti A.K."/>
            <person name="Crow J.A."/>
            <person name="Grimwood J."/>
            <person name="Kramer R."/>
            <person name="Lindquist E."/>
            <person name="Lucas S."/>
            <person name="Salamov A."/>
            <person name="McFadden G.I."/>
            <person name="Lane C.E."/>
            <person name="Keeling P.J."/>
            <person name="Gray M.W."/>
            <person name="Grigoriev I.V."/>
            <person name="Archibald J.M."/>
        </authorList>
    </citation>
    <scope>NUCLEOTIDE SEQUENCE</scope>
    <source>
        <strain evidence="2 4">CCMP2712</strain>
    </source>
</reference>
<dbReference type="InterPro" id="IPR051130">
    <property type="entry name" value="Mito_struct-func_regulator"/>
</dbReference>
<dbReference type="GeneID" id="17288173"/>
<dbReference type="InterPro" id="IPR011009">
    <property type="entry name" value="Kinase-like_dom_sf"/>
</dbReference>
<gene>
    <name evidence="2" type="ORF">GUITHDRAFT_83115</name>
</gene>
<evidence type="ECO:0000313" key="4">
    <source>
        <dbReference type="Proteomes" id="UP000011087"/>
    </source>
</evidence>
<evidence type="ECO:0000313" key="3">
    <source>
        <dbReference type="EnsemblProtists" id="EKX31453"/>
    </source>
</evidence>
<reference evidence="3" key="3">
    <citation type="submission" date="2015-06" db="UniProtKB">
        <authorList>
            <consortium name="EnsemblProtists"/>
        </authorList>
    </citation>
    <scope>IDENTIFICATION</scope>
</reference>
<dbReference type="Proteomes" id="UP000011087">
    <property type="component" value="Unassembled WGS sequence"/>
</dbReference>
<reference evidence="4" key="2">
    <citation type="submission" date="2012-11" db="EMBL/GenBank/DDBJ databases">
        <authorList>
            <person name="Kuo A."/>
            <person name="Curtis B.A."/>
            <person name="Tanifuji G."/>
            <person name="Burki F."/>
            <person name="Gruber A."/>
            <person name="Irimia M."/>
            <person name="Maruyama S."/>
            <person name="Arias M.C."/>
            <person name="Ball S.G."/>
            <person name="Gile G.H."/>
            <person name="Hirakawa Y."/>
            <person name="Hopkins J.F."/>
            <person name="Rensing S.A."/>
            <person name="Schmutz J."/>
            <person name="Symeonidi A."/>
            <person name="Elias M."/>
            <person name="Eveleigh R.J."/>
            <person name="Herman E.K."/>
            <person name="Klute M.J."/>
            <person name="Nakayama T."/>
            <person name="Obornik M."/>
            <person name="Reyes-Prieto A."/>
            <person name="Armbrust E.V."/>
            <person name="Aves S.J."/>
            <person name="Beiko R.G."/>
            <person name="Coutinho P."/>
            <person name="Dacks J.B."/>
            <person name="Durnford D.G."/>
            <person name="Fast N.M."/>
            <person name="Green B.R."/>
            <person name="Grisdale C."/>
            <person name="Hempe F."/>
            <person name="Henrissat B."/>
            <person name="Hoppner M.P."/>
            <person name="Ishida K.-I."/>
            <person name="Kim E."/>
            <person name="Koreny L."/>
            <person name="Kroth P.G."/>
            <person name="Liu Y."/>
            <person name="Malik S.-B."/>
            <person name="Maier U.G."/>
            <person name="McRose D."/>
            <person name="Mock T."/>
            <person name="Neilson J.A."/>
            <person name="Onodera N.T."/>
            <person name="Poole A.M."/>
            <person name="Pritham E.J."/>
            <person name="Richards T.A."/>
            <person name="Rocap G."/>
            <person name="Roy S.W."/>
            <person name="Sarai C."/>
            <person name="Schaack S."/>
            <person name="Shirato S."/>
            <person name="Slamovits C.H."/>
            <person name="Spencer D.F."/>
            <person name="Suzuki S."/>
            <person name="Worden A.Z."/>
            <person name="Zauner S."/>
            <person name="Barry K."/>
            <person name="Bell C."/>
            <person name="Bharti A.K."/>
            <person name="Crow J.A."/>
            <person name="Grimwood J."/>
            <person name="Kramer R."/>
            <person name="Lindquist E."/>
            <person name="Lucas S."/>
            <person name="Salamov A."/>
            <person name="McFadden G.I."/>
            <person name="Lane C.E."/>
            <person name="Keeling P.J."/>
            <person name="Gray M.W."/>
            <person name="Grigoriev I.V."/>
            <person name="Archibald J.M."/>
        </authorList>
    </citation>
    <scope>NUCLEOTIDE SEQUENCE</scope>
    <source>
        <strain evidence="4">CCMP2712</strain>
    </source>
</reference>
<dbReference type="KEGG" id="gtt:GUITHDRAFT_83115"/>
<dbReference type="OMA" id="DHGLYQX"/>
<name>L1I5B0_GUITC</name>
<feature type="non-terminal residue" evidence="2">
    <location>
        <position position="306"/>
    </location>
</feature>
<evidence type="ECO:0000259" key="1">
    <source>
        <dbReference type="Pfam" id="PF03109"/>
    </source>
</evidence>
<feature type="domain" description="ABC1 atypical kinase-like" evidence="1">
    <location>
        <begin position="67"/>
        <end position="306"/>
    </location>
</feature>
<dbReference type="InterPro" id="IPR004147">
    <property type="entry name" value="ABC1_dom"/>
</dbReference>
<evidence type="ECO:0000313" key="2">
    <source>
        <dbReference type="EMBL" id="EKX31453.1"/>
    </source>
</evidence>
<dbReference type="PANTHER" id="PTHR43173:SF28">
    <property type="entry name" value="AARF DOMAIN CONTAINING KINASE 5"/>
    <property type="match status" value="1"/>
</dbReference>
<dbReference type="OrthoDB" id="427480at2759"/>
<dbReference type="HOGENOM" id="CLU_006533_2_0_1"/>
<dbReference type="EnsemblProtists" id="EKX31453">
    <property type="protein sequence ID" value="EKX31453"/>
    <property type="gene ID" value="GUITHDRAFT_83115"/>
</dbReference>
<organism evidence="2">
    <name type="scientific">Guillardia theta (strain CCMP2712)</name>
    <name type="common">Cryptophyte</name>
    <dbReference type="NCBI Taxonomy" id="905079"/>
    <lineage>
        <taxon>Eukaryota</taxon>
        <taxon>Cryptophyceae</taxon>
        <taxon>Pyrenomonadales</taxon>
        <taxon>Geminigeraceae</taxon>
        <taxon>Guillardia</taxon>
    </lineage>
</organism>
<dbReference type="EMBL" id="JH993279">
    <property type="protein sequence ID" value="EKX31453.1"/>
    <property type="molecule type" value="Genomic_DNA"/>
</dbReference>